<evidence type="ECO:0000313" key="1">
    <source>
        <dbReference type="EMBL" id="CAE5963154.1"/>
    </source>
</evidence>
<sequence length="71" mass="8352">MSCVGRRDYEDWDAAKMKEHEWAIAKAEGVKRAVRIEAELMEVSDHGKSPWRRWLVKVGRSFKKSFKEEKG</sequence>
<accession>A0A8S1ZPE9</accession>
<evidence type="ECO:0000313" key="2">
    <source>
        <dbReference type="Proteomes" id="UP000682877"/>
    </source>
</evidence>
<organism evidence="1 2">
    <name type="scientific">Arabidopsis arenosa</name>
    <name type="common">Sand rock-cress</name>
    <name type="synonym">Cardaminopsis arenosa</name>
    <dbReference type="NCBI Taxonomy" id="38785"/>
    <lineage>
        <taxon>Eukaryota</taxon>
        <taxon>Viridiplantae</taxon>
        <taxon>Streptophyta</taxon>
        <taxon>Embryophyta</taxon>
        <taxon>Tracheophyta</taxon>
        <taxon>Spermatophyta</taxon>
        <taxon>Magnoliopsida</taxon>
        <taxon>eudicotyledons</taxon>
        <taxon>Gunneridae</taxon>
        <taxon>Pentapetalae</taxon>
        <taxon>rosids</taxon>
        <taxon>malvids</taxon>
        <taxon>Brassicales</taxon>
        <taxon>Brassicaceae</taxon>
        <taxon>Camelineae</taxon>
        <taxon>Arabidopsis</taxon>
    </lineage>
</organism>
<name>A0A8S1ZPE9_ARAAE</name>
<dbReference type="Proteomes" id="UP000682877">
    <property type="component" value="Chromosome 2"/>
</dbReference>
<dbReference type="AlphaFoldDB" id="A0A8S1ZPE9"/>
<keyword evidence="2" id="KW-1185">Reference proteome</keyword>
<gene>
    <name evidence="1" type="ORF">AARE701A_LOCUS4719</name>
</gene>
<reference evidence="1" key="1">
    <citation type="submission" date="2021-01" db="EMBL/GenBank/DDBJ databases">
        <authorList>
            <person name="Bezrukov I."/>
        </authorList>
    </citation>
    <scope>NUCLEOTIDE SEQUENCE</scope>
</reference>
<proteinExistence type="predicted"/>
<dbReference type="EMBL" id="LR999452">
    <property type="protein sequence ID" value="CAE5963154.1"/>
    <property type="molecule type" value="Genomic_DNA"/>
</dbReference>
<protein>
    <submittedName>
        <fullName evidence="1">Uncharacterized protein</fullName>
    </submittedName>
</protein>